<comment type="caution">
    <text evidence="1">The sequence shown here is derived from an EMBL/GenBank/DDBJ whole genome shotgun (WGS) entry which is preliminary data.</text>
</comment>
<dbReference type="SUPFAM" id="SSF52833">
    <property type="entry name" value="Thioredoxin-like"/>
    <property type="match status" value="1"/>
</dbReference>
<gene>
    <name evidence="1" type="ORF">SDC9_129284</name>
</gene>
<accession>A0A645CZD1</accession>
<name>A0A645CZD1_9ZZZZ</name>
<evidence type="ECO:0000313" key="1">
    <source>
        <dbReference type="EMBL" id="MPM82223.1"/>
    </source>
</evidence>
<protein>
    <recommendedName>
        <fullName evidence="2">Thiol-disulfide oxidoreductase ResA</fullName>
    </recommendedName>
</protein>
<evidence type="ECO:0008006" key="2">
    <source>
        <dbReference type="Google" id="ProtNLM"/>
    </source>
</evidence>
<sequence length="81" mass="8918">MVTRPNYGQETDQAGIEKFIAENGYEDMTFLFDEDGAISSLYGVTGYPTSFVYKPDGTLLGYLPGAAPKETLIDIIQQTKD</sequence>
<dbReference type="Gene3D" id="3.40.30.10">
    <property type="entry name" value="Glutaredoxin"/>
    <property type="match status" value="1"/>
</dbReference>
<reference evidence="1" key="1">
    <citation type="submission" date="2019-08" db="EMBL/GenBank/DDBJ databases">
        <authorList>
            <person name="Kucharzyk K."/>
            <person name="Murdoch R.W."/>
            <person name="Higgins S."/>
            <person name="Loffler F."/>
        </authorList>
    </citation>
    <scope>NUCLEOTIDE SEQUENCE</scope>
</reference>
<dbReference type="EMBL" id="VSSQ01031366">
    <property type="protein sequence ID" value="MPM82223.1"/>
    <property type="molecule type" value="Genomic_DNA"/>
</dbReference>
<organism evidence="1">
    <name type="scientific">bioreactor metagenome</name>
    <dbReference type="NCBI Taxonomy" id="1076179"/>
    <lineage>
        <taxon>unclassified sequences</taxon>
        <taxon>metagenomes</taxon>
        <taxon>ecological metagenomes</taxon>
    </lineage>
</organism>
<dbReference type="AlphaFoldDB" id="A0A645CZD1"/>
<dbReference type="InterPro" id="IPR036249">
    <property type="entry name" value="Thioredoxin-like_sf"/>
</dbReference>
<proteinExistence type="predicted"/>